<dbReference type="EMBL" id="DVOT01000023">
    <property type="protein sequence ID" value="HIV26588.1"/>
    <property type="molecule type" value="Genomic_DNA"/>
</dbReference>
<dbReference type="PANTHER" id="PTHR36848">
    <property type="entry name" value="DNA-BINDING PROTEIN (PUTATIVE SECRETED PROTEIN)-RELATED"/>
    <property type="match status" value="1"/>
</dbReference>
<organism evidence="1 2">
    <name type="scientific">Candidatus Ornithocaccomicrobium faecavium</name>
    <dbReference type="NCBI Taxonomy" id="2840890"/>
    <lineage>
        <taxon>Bacteria</taxon>
        <taxon>Bacillati</taxon>
        <taxon>Bacillota</taxon>
        <taxon>Clostridia</taxon>
        <taxon>Candidatus Ornithocaccomicrobium</taxon>
    </lineage>
</organism>
<accession>A0A9D1P6S6</accession>
<dbReference type="CDD" id="cd03143">
    <property type="entry name" value="A4_beta-galactosidase_middle_domain"/>
    <property type="match status" value="1"/>
</dbReference>
<reference evidence="1" key="2">
    <citation type="journal article" date="2021" name="PeerJ">
        <title>Extensive microbial diversity within the chicken gut microbiome revealed by metagenomics and culture.</title>
        <authorList>
            <person name="Gilroy R."/>
            <person name="Ravi A."/>
            <person name="Getino M."/>
            <person name="Pursley I."/>
            <person name="Horton D.L."/>
            <person name="Alikhan N.F."/>
            <person name="Baker D."/>
            <person name="Gharbi K."/>
            <person name="Hall N."/>
            <person name="Watson M."/>
            <person name="Adriaenssens E.M."/>
            <person name="Foster-Nyarko E."/>
            <person name="Jarju S."/>
            <person name="Secka A."/>
            <person name="Antonio M."/>
            <person name="Oren A."/>
            <person name="Chaudhuri R.R."/>
            <person name="La Ragione R."/>
            <person name="Hildebrand F."/>
            <person name="Pallen M.J."/>
        </authorList>
    </citation>
    <scope>NUCLEOTIDE SEQUENCE</scope>
    <source>
        <strain evidence="1">CHK183-6373</strain>
    </source>
</reference>
<dbReference type="PANTHER" id="PTHR36848:SF2">
    <property type="entry name" value="SECRETED PROTEIN"/>
    <property type="match status" value="1"/>
</dbReference>
<evidence type="ECO:0008006" key="3">
    <source>
        <dbReference type="Google" id="ProtNLM"/>
    </source>
</evidence>
<protein>
    <recommendedName>
        <fullName evidence="3">Alpha-L-rhamnosidase</fullName>
    </recommendedName>
</protein>
<evidence type="ECO:0000313" key="1">
    <source>
        <dbReference type="EMBL" id="HIV26588.1"/>
    </source>
</evidence>
<proteinExistence type="predicted"/>
<comment type="caution">
    <text evidence="1">The sequence shown here is derived from an EMBL/GenBank/DDBJ whole genome shotgun (WGS) entry which is preliminary data.</text>
</comment>
<reference evidence="1" key="1">
    <citation type="submission" date="2020-10" db="EMBL/GenBank/DDBJ databases">
        <authorList>
            <person name="Gilroy R."/>
        </authorList>
    </citation>
    <scope>NUCLEOTIDE SEQUENCE</scope>
    <source>
        <strain evidence="1">CHK183-6373</strain>
    </source>
</reference>
<dbReference type="Proteomes" id="UP000886884">
    <property type="component" value="Unassembled WGS sequence"/>
</dbReference>
<dbReference type="Gene3D" id="3.40.50.880">
    <property type="match status" value="1"/>
</dbReference>
<sequence length="1007" mass="112849">MLYPKNQSEKLSQQLFAQPTSEYRAAPFWAWNCRLDEATLKEQIDVFERMGMGGFFMHVRTGLETPYMNEDFMRCIRACVEKAKSNQMLAYLYDEDRWPSGAAGGKVTQEEAFRARYLLFTPKPQEEGLFLGAYAVSLDADGCLAEYHAVSGEETADWYAYRMCEPGRDRFNGNSYVDTLNPRAIERFIEITHERYREEVGADFGGAVPAIFTDEPQFTRKRQLKFARDKADVWLPWTDDLPETFRAATGLDLVAHLPELIWELPGGQVSEIRYHYHDHVAERFAAAFADTCGAWCDKHNLPLTGHMMEEPSLLSQTCSLGEAMRSYRSFGIPGIDMLCDNREYTTAKQCQSAVHQYGREAMLSELDGVTGWDFDFRGHKLQGDWQAALGVTLRVPHLSWMSMAGAAKRDYPASIFFQSPWWKEYHAIEDHFARLNTALTRGKPIVRAAVVHPVESYWLHWGPVEQTASAREQLDELFRNVTEWMLLGNVDFDFLCESQLPALCKAGANPLKVGEMAYDAVIVPGCETLRSTTLERLEAFAGAGGRLIFIGDAPKYENARPSQRAKALYERSIHISASKSALMDAIAPVRLIDIHSDSGARANQYVHQIRRDGDALWLFIAQAKAPYNRDVPVGQNVRIRVEGMFRPTVYDTLTGTTHPIPHRAENGATEIYARLWDEDSLLLLLEPVEHSCLEETVAPAAQKALLTVDALARYALDEPNALLLDQAEFAVDDGPWQAREEILRAAEKCFAMLGWPVGDDLQPYAKAPNDPSHTVRFRFSIHSEARFAGVHLAGECLEGAKISLNGESAAASPDGWYVDKCLTTYALPPLQAGENTLLVEMPFGQRTNLEWMYLLGDFAVVLRGRQARLAPREDCIGFGSIAEQGFPFYGGNISYEIPFESQGGEVTLRAAHYRGATMKIALDGKDLGLLTYAPYEMSLGALPAGKHTLTIALFGHRGNGFGPVHLADENERWIGPPAWHTTGNKWTYEYRLKSIGLLSAPILLEKS</sequence>
<dbReference type="InterPro" id="IPR029062">
    <property type="entry name" value="Class_I_gatase-like"/>
</dbReference>
<evidence type="ECO:0000313" key="2">
    <source>
        <dbReference type="Proteomes" id="UP000886884"/>
    </source>
</evidence>
<dbReference type="AlphaFoldDB" id="A0A9D1P6S6"/>
<name>A0A9D1P6S6_9FIRM</name>
<gene>
    <name evidence="1" type="ORF">IAA64_01345</name>
</gene>
<dbReference type="InterPro" id="IPR053161">
    <property type="entry name" value="Ulvan_degrading_GH"/>
</dbReference>